<dbReference type="SUPFAM" id="SSF52490">
    <property type="entry name" value="Tubulin nucleotide-binding domain-like"/>
    <property type="match status" value="1"/>
</dbReference>
<dbReference type="GO" id="GO:0005829">
    <property type="term" value="C:cytosol"/>
    <property type="evidence" value="ECO:0007669"/>
    <property type="project" value="TreeGrafter"/>
</dbReference>
<dbReference type="Pfam" id="PF02493">
    <property type="entry name" value="MORN"/>
    <property type="match status" value="3"/>
</dbReference>
<dbReference type="SMART" id="SM00698">
    <property type="entry name" value="MORN"/>
    <property type="match status" value="3"/>
</dbReference>
<evidence type="ECO:0000313" key="3">
    <source>
        <dbReference type="Proteomes" id="UP000663760"/>
    </source>
</evidence>
<dbReference type="AlphaFoldDB" id="A0A7I8KP42"/>
<protein>
    <submittedName>
        <fullName evidence="2">Uncharacterized protein</fullName>
    </submittedName>
</protein>
<keyword evidence="1" id="KW-0677">Repeat</keyword>
<dbReference type="GO" id="GO:0010020">
    <property type="term" value="P:chloroplast fission"/>
    <property type="evidence" value="ECO:0007669"/>
    <property type="project" value="TreeGrafter"/>
</dbReference>
<keyword evidence="3" id="KW-1185">Reference proteome</keyword>
<dbReference type="PANTHER" id="PTHR43215:SF15">
    <property type="entry name" value="PROTEIN ACCUMULATION AND REPLICATION OF CHLOROPLASTS 3, CHLOROPLASTIC"/>
    <property type="match status" value="1"/>
</dbReference>
<evidence type="ECO:0000313" key="2">
    <source>
        <dbReference type="EMBL" id="CAA7399573.1"/>
    </source>
</evidence>
<gene>
    <name evidence="2" type="ORF">SI8410_07010243</name>
</gene>
<dbReference type="EMBL" id="LR746270">
    <property type="protein sequence ID" value="CAA7399573.1"/>
    <property type="molecule type" value="Genomic_DNA"/>
</dbReference>
<accession>A0A7I8KP42</accession>
<dbReference type="InterPro" id="IPR003409">
    <property type="entry name" value="MORN"/>
</dbReference>
<proteinExistence type="predicted"/>
<evidence type="ECO:0000256" key="1">
    <source>
        <dbReference type="ARBA" id="ARBA00022737"/>
    </source>
</evidence>
<dbReference type="Gene3D" id="3.40.50.1440">
    <property type="entry name" value="Tubulin/FtsZ, GTPase domain"/>
    <property type="match status" value="1"/>
</dbReference>
<dbReference type="InterPro" id="IPR036525">
    <property type="entry name" value="Tubulin/FtsZ_GTPase_sf"/>
</dbReference>
<dbReference type="GO" id="GO:0009707">
    <property type="term" value="C:chloroplast outer membrane"/>
    <property type="evidence" value="ECO:0007669"/>
    <property type="project" value="TreeGrafter"/>
</dbReference>
<dbReference type="OrthoDB" id="270720at2759"/>
<dbReference type="SUPFAM" id="SSF82185">
    <property type="entry name" value="Histone H3 K4-specific methyltransferase SET7/9 N-terminal domain"/>
    <property type="match status" value="1"/>
</dbReference>
<organism evidence="2 3">
    <name type="scientific">Spirodela intermedia</name>
    <name type="common">Intermediate duckweed</name>
    <dbReference type="NCBI Taxonomy" id="51605"/>
    <lineage>
        <taxon>Eukaryota</taxon>
        <taxon>Viridiplantae</taxon>
        <taxon>Streptophyta</taxon>
        <taxon>Embryophyta</taxon>
        <taxon>Tracheophyta</taxon>
        <taxon>Spermatophyta</taxon>
        <taxon>Magnoliopsida</taxon>
        <taxon>Liliopsida</taxon>
        <taxon>Araceae</taxon>
        <taxon>Lemnoideae</taxon>
        <taxon>Spirodela</taxon>
    </lineage>
</organism>
<name>A0A7I8KP42_SPIIN</name>
<sequence length="674" mass="74129">METLISARSSMLGIPFIPHLPSSSSAGFGFSCNFYPALAGKWPLRSAGGRVSLSSRSDDQIGPLDSSAVDVIAIGSRKDAFIDFCLDSPLVNSSGARFWTIRTRDSLRVQLSQRFSGKDTLPRIVDFPLSPQSCPSATILVASAGHDRDHIAAITLLNAVKSAGGLAIAVLIRPFSFEGQRRQLEVDDLSKKLQDCSIFYGVVETDYLLKTEMETLDEALKSSNNAVLLTISTISALTSLVKSYGEMKVGFGTGYNIKSSITQAALRCPFLGGGLKDINGTVILTLSWAREMKRSEVSPVVLAFRQITGFQGEIIFSGIHEPALEPNLVITTLFVLGCNEAAFSPKRSFLSGLASHFPFLSSLLPKDRLGQSIDPSGRTRMTPRREMVVLEIVMFSGKNQRPNLLGKEEQLSSSDVGPGFNMAQLWAKERAALSERVPGNSKSKVFSLPVGIKSSGKASVVSQSFDNMDAETLDEIGRESTTSQVTFDTHTSVLAALMKGKGFEIPRKRGALTARAESMLETERESDKTWTPVIQMQYRGGTYRGRRQGGLPEGKGRLTFGDGSFYDGMWRSGRRCGLGTFCYSNGDVFQGAWRDDLMHGKGWFYFHSGDRWFANFWRGKANGEARFYSKSGSVFFGHFRDGWRHGRSLFIDQHGLRWAETWEDGILVEMARVE</sequence>
<dbReference type="PANTHER" id="PTHR43215">
    <property type="entry name" value="RADIAL SPOKE HEAD 1 HOMOLOG"/>
    <property type="match status" value="1"/>
</dbReference>
<dbReference type="Gene3D" id="2.20.110.10">
    <property type="entry name" value="Histone H3 K4-specific methyltransferase SET7/9 N-terminal domain"/>
    <property type="match status" value="2"/>
</dbReference>
<dbReference type="Proteomes" id="UP000663760">
    <property type="component" value="Chromosome 7"/>
</dbReference>
<reference evidence="2" key="1">
    <citation type="submission" date="2020-02" db="EMBL/GenBank/DDBJ databases">
        <authorList>
            <person name="Scholz U."/>
            <person name="Mascher M."/>
            <person name="Fiebig A."/>
        </authorList>
    </citation>
    <scope>NUCLEOTIDE SEQUENCE</scope>
</reference>